<dbReference type="OrthoDB" id="9789440at2"/>
<keyword evidence="6" id="KW-1185">Reference proteome</keyword>
<dbReference type="KEGG" id="dpg:DESPIGER_1612"/>
<keyword evidence="4" id="KW-0408">Iron</keyword>
<dbReference type="Gene3D" id="3.20.20.140">
    <property type="entry name" value="Metal-dependent hydrolases"/>
    <property type="match status" value="1"/>
</dbReference>
<evidence type="ECO:0000256" key="3">
    <source>
        <dbReference type="ARBA" id="ARBA00022723"/>
    </source>
</evidence>
<dbReference type="InterPro" id="IPR006311">
    <property type="entry name" value="TAT_signal"/>
</dbReference>
<dbReference type="RefSeq" id="WP_072335231.1">
    <property type="nucleotide sequence ID" value="NZ_JAJXMQ010000032.1"/>
</dbReference>
<sequence>MSAWTRRDFIRSTGLAGGAAFMTGAAMLHASPSEGTRMPEALLQGVCDLHVHAAPDVKPRSVDELGLVREARQAGYRALMFKSNEWSCHDRAWLIRQIFPDFHCFGSLCMNHCYGDRVNPHAAAMAVKTTGGLCKCIWMPTQAAAWQHAHDKLPGKGIPVLSDTGRVLPEVIRVMEVCAEADIIFATGHSSPEESLVLAGMARDVGVRKFVVTHANSHIWRLSRAQVMRVAELGGYLEYSYITNLWGPGTGLPAFARMSDTDFVTYARLIPERSFITTDLGQPGMPHPLEGMRRCVRTLLRAGMSRQDIDLLIRKNPATLMGLDNDDDRRSS</sequence>
<dbReference type="PROSITE" id="PS51318">
    <property type="entry name" value="TAT"/>
    <property type="match status" value="1"/>
</dbReference>
<comment type="subcellular location">
    <subcellularLocation>
        <location evidence="1">Periplasm</location>
    </subcellularLocation>
</comment>
<dbReference type="InterPro" id="IPR046249">
    <property type="entry name" value="DUF6282"/>
</dbReference>
<evidence type="ECO:0000256" key="4">
    <source>
        <dbReference type="ARBA" id="ARBA00023014"/>
    </source>
</evidence>
<keyword evidence="4" id="KW-0411">Iron-sulfur</keyword>
<dbReference type="Proteomes" id="UP000186323">
    <property type="component" value="Chromosome I"/>
</dbReference>
<dbReference type="AlphaFoldDB" id="A0A1K1LFF7"/>
<evidence type="ECO:0000313" key="5">
    <source>
        <dbReference type="EMBL" id="SFV73449.1"/>
    </source>
</evidence>
<organism evidence="5 6">
    <name type="scientific">Desulfovibrio piger</name>
    <dbReference type="NCBI Taxonomy" id="901"/>
    <lineage>
        <taxon>Bacteria</taxon>
        <taxon>Pseudomonadati</taxon>
        <taxon>Thermodesulfobacteriota</taxon>
        <taxon>Desulfovibrionia</taxon>
        <taxon>Desulfovibrionales</taxon>
        <taxon>Desulfovibrionaceae</taxon>
        <taxon>Desulfovibrio</taxon>
    </lineage>
</organism>
<dbReference type="InterPro" id="IPR019546">
    <property type="entry name" value="TAT_signal_bac_arc"/>
</dbReference>
<dbReference type="Pfam" id="PF19799">
    <property type="entry name" value="DUF6282"/>
    <property type="match status" value="1"/>
</dbReference>
<protein>
    <submittedName>
        <fullName evidence="5">Uncharacterized protein</fullName>
    </submittedName>
</protein>
<keyword evidence="3" id="KW-0479">Metal-binding</keyword>
<reference evidence="6" key="1">
    <citation type="submission" date="2016-10" db="EMBL/GenBank/DDBJ databases">
        <authorList>
            <person name="Wegmann U."/>
        </authorList>
    </citation>
    <scope>NUCLEOTIDE SEQUENCE [LARGE SCALE GENOMIC DNA]</scope>
</reference>
<dbReference type="SUPFAM" id="SSF51556">
    <property type="entry name" value="Metallo-dependent hydrolases"/>
    <property type="match status" value="1"/>
</dbReference>
<dbReference type="GO" id="GO:0042597">
    <property type="term" value="C:periplasmic space"/>
    <property type="evidence" value="ECO:0007669"/>
    <property type="project" value="UniProtKB-SubCell"/>
</dbReference>
<evidence type="ECO:0000256" key="1">
    <source>
        <dbReference type="ARBA" id="ARBA00004418"/>
    </source>
</evidence>
<proteinExistence type="predicted"/>
<evidence type="ECO:0000313" key="6">
    <source>
        <dbReference type="Proteomes" id="UP000186323"/>
    </source>
</evidence>
<dbReference type="GO" id="GO:0046872">
    <property type="term" value="F:metal ion binding"/>
    <property type="evidence" value="ECO:0007669"/>
    <property type="project" value="UniProtKB-KW"/>
</dbReference>
<gene>
    <name evidence="5" type="ORF">DESPIGER_1612</name>
</gene>
<dbReference type="NCBIfam" id="TIGR01409">
    <property type="entry name" value="TAT_signal_seq"/>
    <property type="match status" value="1"/>
</dbReference>
<dbReference type="EMBL" id="LT630450">
    <property type="protein sequence ID" value="SFV73449.1"/>
    <property type="molecule type" value="Genomic_DNA"/>
</dbReference>
<evidence type="ECO:0000256" key="2">
    <source>
        <dbReference type="ARBA" id="ARBA00011771"/>
    </source>
</evidence>
<name>A0A1K1LFF7_9BACT</name>
<comment type="subunit">
    <text evidence="2">Heterodimer of a large and a small subunit.</text>
</comment>
<dbReference type="GO" id="GO:0051536">
    <property type="term" value="F:iron-sulfur cluster binding"/>
    <property type="evidence" value="ECO:0007669"/>
    <property type="project" value="UniProtKB-KW"/>
</dbReference>
<dbReference type="InterPro" id="IPR032466">
    <property type="entry name" value="Metal_Hydrolase"/>
</dbReference>
<accession>A0A1K1LFF7</accession>